<evidence type="ECO:0000313" key="16">
    <source>
        <dbReference type="EMBL" id="CAH0992729.1"/>
    </source>
</evidence>
<evidence type="ECO:0000256" key="8">
    <source>
        <dbReference type="ARBA" id="ARBA00023077"/>
    </source>
</evidence>
<keyword evidence="17" id="KW-1185">Reference proteome</keyword>
<evidence type="ECO:0000256" key="10">
    <source>
        <dbReference type="ARBA" id="ARBA00023237"/>
    </source>
</evidence>
<evidence type="ECO:0000259" key="15">
    <source>
        <dbReference type="Pfam" id="PF07715"/>
    </source>
</evidence>
<keyword evidence="6" id="KW-0408">Iron</keyword>
<keyword evidence="7" id="KW-0406">Ion transport</keyword>
<evidence type="ECO:0000259" key="14">
    <source>
        <dbReference type="Pfam" id="PF00593"/>
    </source>
</evidence>
<feature type="domain" description="TonB-dependent receptor plug" evidence="15">
    <location>
        <begin position="47"/>
        <end position="156"/>
    </location>
</feature>
<evidence type="ECO:0000256" key="11">
    <source>
        <dbReference type="PROSITE-ProRule" id="PRU01360"/>
    </source>
</evidence>
<evidence type="ECO:0000256" key="2">
    <source>
        <dbReference type="ARBA" id="ARBA00022448"/>
    </source>
</evidence>
<sequence>MQFNKKIIAQSVAIASLSGLSLQAFSQETSLMLEEVVVTAQKRAESIQDTPISIAAFDEQSIEDRGITNVTDLQSNVPNLQLTPHPNSATTTRAFMRGVGNNDDQITIDPSVAVYIDGVYMARSQGLSMETGDIERVEVLRGPQGSLYGRNATGGAINFITAAPDLEQFGFKQQLTAGSDNLLYSKTAINAPLSDNLAAKITYVNTQKDGFVENLGTGADHFGDQDRDALRLDVLWQPTEDLSIRYGYDNSNIADSPVYIVPTGTPGNNVDRPTQGSPFVSGLQNNDVSIDGNNLTVDWYINDSVQLKSITAYRELDSYTYQDFMTGINPLAPTEPLQTTATNTQQDQFSQEIQLLGEAFDSRLEYIVGGYFFKETATGRDQLNIPVAQAGITDVEQLRNTNITNTAYAVFAQGTYTPNILEERLHITAGLRWSEDQREADTAFNTTADNGNTDFGGWASKGDNTFNDFSPSLIAAYDLTDDVNVYGKVGTGYKAGGFSVRSSTPEVFSEGFAPETLISYELGLKSQLFDNRLRLNAAAFWADYEDIQVAIQTQGRYNDVSNAGKATIRGLELDATALITTGLTAVVSYGYLDAQYDEVIDSNGNDLTDQFVFINSPNNSYNAALDYAFPTYNWGSLSANLSYSYQDEKYTKAENDAYVIDAYGLLNARISLADIPVPSGELRTAIWGKNLQDTEYYVAHFQAGFPPGAVFGDPRSFGVDVIYEY</sequence>
<dbReference type="Pfam" id="PF07715">
    <property type="entry name" value="Plug"/>
    <property type="match status" value="1"/>
</dbReference>
<proteinExistence type="inferred from homology"/>
<evidence type="ECO:0000313" key="17">
    <source>
        <dbReference type="Proteomes" id="UP000838100"/>
    </source>
</evidence>
<comment type="caution">
    <text evidence="16">The sequence shown here is derived from an EMBL/GenBank/DDBJ whole genome shotgun (WGS) entry which is preliminary data.</text>
</comment>
<dbReference type="InterPro" id="IPR012910">
    <property type="entry name" value="Plug_dom"/>
</dbReference>
<dbReference type="Proteomes" id="UP000838100">
    <property type="component" value="Unassembled WGS sequence"/>
</dbReference>
<evidence type="ECO:0000256" key="1">
    <source>
        <dbReference type="ARBA" id="ARBA00004571"/>
    </source>
</evidence>
<evidence type="ECO:0000256" key="13">
    <source>
        <dbReference type="SAM" id="SignalP"/>
    </source>
</evidence>
<keyword evidence="8 12" id="KW-0798">TonB box</keyword>
<dbReference type="InterPro" id="IPR000531">
    <property type="entry name" value="Beta-barrel_TonB"/>
</dbReference>
<dbReference type="PANTHER" id="PTHR32552:SF81">
    <property type="entry name" value="TONB-DEPENDENT OUTER MEMBRANE RECEPTOR"/>
    <property type="match status" value="1"/>
</dbReference>
<evidence type="ECO:0000256" key="9">
    <source>
        <dbReference type="ARBA" id="ARBA00023136"/>
    </source>
</evidence>
<evidence type="ECO:0000256" key="5">
    <source>
        <dbReference type="ARBA" id="ARBA00022692"/>
    </source>
</evidence>
<keyword evidence="3 11" id="KW-1134">Transmembrane beta strand</keyword>
<evidence type="ECO:0000256" key="3">
    <source>
        <dbReference type="ARBA" id="ARBA00022452"/>
    </source>
</evidence>
<evidence type="ECO:0000256" key="12">
    <source>
        <dbReference type="RuleBase" id="RU003357"/>
    </source>
</evidence>
<keyword evidence="4" id="KW-0410">Iron transport</keyword>
<keyword evidence="10 11" id="KW-0998">Cell outer membrane</keyword>
<dbReference type="CDD" id="cd01347">
    <property type="entry name" value="ligand_gated_channel"/>
    <property type="match status" value="1"/>
</dbReference>
<evidence type="ECO:0000256" key="7">
    <source>
        <dbReference type="ARBA" id="ARBA00023065"/>
    </source>
</evidence>
<dbReference type="InterPro" id="IPR039426">
    <property type="entry name" value="TonB-dep_rcpt-like"/>
</dbReference>
<dbReference type="SUPFAM" id="SSF56935">
    <property type="entry name" value="Porins"/>
    <property type="match status" value="1"/>
</dbReference>
<protein>
    <submittedName>
        <fullName evidence="16">Vitamin B12 transporter BtuB</fullName>
    </submittedName>
</protein>
<accession>A0ABM9AHM8</accession>
<keyword evidence="2 11" id="KW-0813">Transport</keyword>
<dbReference type="InterPro" id="IPR036942">
    <property type="entry name" value="Beta-barrel_TonB_sf"/>
</dbReference>
<feature type="domain" description="TonB-dependent receptor-like beta-barrel" evidence="14">
    <location>
        <begin position="243"/>
        <end position="672"/>
    </location>
</feature>
<dbReference type="PANTHER" id="PTHR32552">
    <property type="entry name" value="FERRICHROME IRON RECEPTOR-RELATED"/>
    <property type="match status" value="1"/>
</dbReference>
<gene>
    <name evidence="16" type="primary">btuB_14</name>
    <name evidence="16" type="ORF">SIN8267_02865</name>
</gene>
<reference evidence="16" key="1">
    <citation type="submission" date="2021-12" db="EMBL/GenBank/DDBJ databases">
        <authorList>
            <person name="Rodrigo-Torres L."/>
            <person name="Arahal R. D."/>
            <person name="Lucena T."/>
        </authorList>
    </citation>
    <scope>NUCLEOTIDE SEQUENCE</scope>
    <source>
        <strain evidence="16">CECT 8267</strain>
    </source>
</reference>
<comment type="similarity">
    <text evidence="11 12">Belongs to the TonB-dependent receptor family.</text>
</comment>
<dbReference type="RefSeq" id="WP_237445406.1">
    <property type="nucleotide sequence ID" value="NZ_CAKLPX010000003.1"/>
</dbReference>
<keyword evidence="9 11" id="KW-0472">Membrane</keyword>
<dbReference type="PROSITE" id="PS52016">
    <property type="entry name" value="TONB_DEPENDENT_REC_3"/>
    <property type="match status" value="1"/>
</dbReference>
<keyword evidence="5 11" id="KW-0812">Transmembrane</keyword>
<dbReference type="EMBL" id="CAKLPX010000003">
    <property type="protein sequence ID" value="CAH0992729.1"/>
    <property type="molecule type" value="Genomic_DNA"/>
</dbReference>
<name>A0ABM9AHM8_9GAMM</name>
<feature type="signal peptide" evidence="13">
    <location>
        <begin position="1"/>
        <end position="26"/>
    </location>
</feature>
<organism evidence="16 17">
    <name type="scientific">Sinobacterium norvegicum</name>
    <dbReference type="NCBI Taxonomy" id="1641715"/>
    <lineage>
        <taxon>Bacteria</taxon>
        <taxon>Pseudomonadati</taxon>
        <taxon>Pseudomonadota</taxon>
        <taxon>Gammaproteobacteria</taxon>
        <taxon>Cellvibrionales</taxon>
        <taxon>Spongiibacteraceae</taxon>
        <taxon>Sinobacterium</taxon>
    </lineage>
</organism>
<feature type="chain" id="PRO_5046453268" evidence="13">
    <location>
        <begin position="27"/>
        <end position="725"/>
    </location>
</feature>
<comment type="subcellular location">
    <subcellularLocation>
        <location evidence="1 11">Cell outer membrane</location>
        <topology evidence="1 11">Multi-pass membrane protein</topology>
    </subcellularLocation>
</comment>
<dbReference type="Pfam" id="PF00593">
    <property type="entry name" value="TonB_dep_Rec_b-barrel"/>
    <property type="match status" value="1"/>
</dbReference>
<evidence type="ECO:0000256" key="4">
    <source>
        <dbReference type="ARBA" id="ARBA00022496"/>
    </source>
</evidence>
<dbReference type="Gene3D" id="2.40.170.20">
    <property type="entry name" value="TonB-dependent receptor, beta-barrel domain"/>
    <property type="match status" value="1"/>
</dbReference>
<keyword evidence="13" id="KW-0732">Signal</keyword>
<evidence type="ECO:0000256" key="6">
    <source>
        <dbReference type="ARBA" id="ARBA00023004"/>
    </source>
</evidence>